<dbReference type="InterPro" id="IPR014041">
    <property type="entry name" value="ESCRT-II_cplx_Vps25-sub_N"/>
</dbReference>
<reference evidence="6 7" key="1">
    <citation type="submission" date="2023-09" db="EMBL/GenBank/DDBJ databases">
        <title>Genomes of two closely related lineages of the louse Polyplax serrata with different host specificities.</title>
        <authorList>
            <person name="Martinu J."/>
            <person name="Tarabai H."/>
            <person name="Stefka J."/>
            <person name="Hypsa V."/>
        </authorList>
    </citation>
    <scope>NUCLEOTIDE SEQUENCE [LARGE SCALE GENOMIC DNA]</scope>
    <source>
        <strain evidence="6">98ZLc_SE</strain>
    </source>
</reference>
<evidence type="ECO:0000313" key="7">
    <source>
        <dbReference type="Proteomes" id="UP001359485"/>
    </source>
</evidence>
<dbReference type="Gene3D" id="1.10.10.570">
    <property type="entry name" value="Winged helix' DNA-binding domain. Chain C. Domain 1"/>
    <property type="match status" value="1"/>
</dbReference>
<keyword evidence="4" id="KW-0653">Protein transport</keyword>
<dbReference type="PANTHER" id="PTHR13149">
    <property type="entry name" value="VACUOLAR PROTEIN SORTING-ASSOCIATED PROTEIN VPS25"/>
    <property type="match status" value="1"/>
</dbReference>
<keyword evidence="7" id="KW-1185">Reference proteome</keyword>
<organism evidence="6 7">
    <name type="scientific">Polyplax serrata</name>
    <name type="common">Common mouse louse</name>
    <dbReference type="NCBI Taxonomy" id="468196"/>
    <lineage>
        <taxon>Eukaryota</taxon>
        <taxon>Metazoa</taxon>
        <taxon>Ecdysozoa</taxon>
        <taxon>Arthropoda</taxon>
        <taxon>Hexapoda</taxon>
        <taxon>Insecta</taxon>
        <taxon>Pterygota</taxon>
        <taxon>Neoptera</taxon>
        <taxon>Paraneoptera</taxon>
        <taxon>Psocodea</taxon>
        <taxon>Troctomorpha</taxon>
        <taxon>Phthiraptera</taxon>
        <taxon>Anoplura</taxon>
        <taxon>Polyplacidae</taxon>
        <taxon>Polyplax</taxon>
    </lineage>
</organism>
<evidence type="ECO:0000313" key="6">
    <source>
        <dbReference type="EMBL" id="KAK6624417.1"/>
    </source>
</evidence>
<evidence type="ECO:0000256" key="4">
    <source>
        <dbReference type="ARBA" id="ARBA00022927"/>
    </source>
</evidence>
<evidence type="ECO:0000256" key="5">
    <source>
        <dbReference type="ARBA" id="ARBA00030094"/>
    </source>
</evidence>
<evidence type="ECO:0000256" key="2">
    <source>
        <dbReference type="ARBA" id="ARBA00017934"/>
    </source>
</evidence>
<dbReference type="InterPro" id="IPR036388">
    <property type="entry name" value="WH-like_DNA-bd_sf"/>
</dbReference>
<sequence length="176" mass="20909">MEEDFEWPWQYNFPPFFTIQLNSETLKQQLQAWKQLVLDYLKAKKQSLLDVREAQQTPLFRNTTINRQLSVEGIIKIMEELSKTGHAEFVDKSKNRWYIYWEPLEELSSAVYRWASNNGFVGSVCTLYELAEGENTTDEIFYHLEEDVLLKVLKKLEEENKAEIMMFDDSKGVKFF</sequence>
<dbReference type="Gene3D" id="1.10.10.10">
    <property type="entry name" value="Winged helix-like DNA-binding domain superfamily/Winged helix DNA-binding domain"/>
    <property type="match status" value="1"/>
</dbReference>
<protein>
    <recommendedName>
        <fullName evidence="2">Vacuolar protein-sorting-associated protein 25</fullName>
    </recommendedName>
    <alternativeName>
        <fullName evidence="5">ESCRT-II complex subunit VPS25</fullName>
    </alternativeName>
</protein>
<evidence type="ECO:0000256" key="3">
    <source>
        <dbReference type="ARBA" id="ARBA00022448"/>
    </source>
</evidence>
<gene>
    <name evidence="6" type="ORF">RUM44_011276</name>
</gene>
<dbReference type="Proteomes" id="UP001359485">
    <property type="component" value="Unassembled WGS sequence"/>
</dbReference>
<keyword evidence="3" id="KW-0813">Transport</keyword>
<comment type="similarity">
    <text evidence="1">Belongs to the VPS25 family.</text>
</comment>
<dbReference type="SUPFAM" id="SSF46785">
    <property type="entry name" value="Winged helix' DNA-binding domain"/>
    <property type="match status" value="2"/>
</dbReference>
<dbReference type="InterPro" id="IPR036390">
    <property type="entry name" value="WH_DNA-bd_sf"/>
</dbReference>
<comment type="caution">
    <text evidence="6">The sequence shown here is derived from an EMBL/GenBank/DDBJ whole genome shotgun (WGS) entry which is preliminary data.</text>
</comment>
<name>A0ABR1APJ8_POLSC</name>
<evidence type="ECO:0000256" key="1">
    <source>
        <dbReference type="ARBA" id="ARBA00009674"/>
    </source>
</evidence>
<proteinExistence type="inferred from homology"/>
<dbReference type="InterPro" id="IPR008570">
    <property type="entry name" value="ESCRT-II_cplx_Vps25-sub"/>
</dbReference>
<dbReference type="EMBL" id="JAWJWF010000046">
    <property type="protein sequence ID" value="KAK6624417.1"/>
    <property type="molecule type" value="Genomic_DNA"/>
</dbReference>
<dbReference type="Pfam" id="PF05871">
    <property type="entry name" value="ESCRT-II"/>
    <property type="match status" value="1"/>
</dbReference>
<accession>A0ABR1APJ8</accession>
<dbReference type="PANTHER" id="PTHR13149:SF0">
    <property type="entry name" value="VACUOLAR PROTEIN-SORTING-ASSOCIATED PROTEIN 25"/>
    <property type="match status" value="1"/>
</dbReference>